<comment type="caution">
    <text evidence="1">The sequence shown here is derived from an EMBL/GenBank/DDBJ whole genome shotgun (WGS) entry which is preliminary data.</text>
</comment>
<proteinExistence type="predicted"/>
<evidence type="ECO:0000313" key="2">
    <source>
        <dbReference type="Proteomes" id="UP001266305"/>
    </source>
</evidence>
<feature type="non-terminal residue" evidence="1">
    <location>
        <position position="62"/>
    </location>
</feature>
<evidence type="ECO:0000313" key="1">
    <source>
        <dbReference type="EMBL" id="KAK2097128.1"/>
    </source>
</evidence>
<gene>
    <name evidence="1" type="ORF">P7K49_026162</name>
</gene>
<sequence>MVNAPSCMPWASPTTPHPICLGPHQPGPILHTPGHAGHTTLLQWTHPWISGENEPKVSLEMQ</sequence>
<dbReference type="EMBL" id="JASSZA010000012">
    <property type="protein sequence ID" value="KAK2097128.1"/>
    <property type="molecule type" value="Genomic_DNA"/>
</dbReference>
<protein>
    <submittedName>
        <fullName evidence="1">Uncharacterized protein</fullName>
    </submittedName>
</protein>
<dbReference type="Proteomes" id="UP001266305">
    <property type="component" value="Unassembled WGS sequence"/>
</dbReference>
<accession>A0ABQ9UJ80</accession>
<reference evidence="1 2" key="1">
    <citation type="submission" date="2023-05" db="EMBL/GenBank/DDBJ databases">
        <title>B98-5 Cell Line De Novo Hybrid Assembly: An Optical Mapping Approach.</title>
        <authorList>
            <person name="Kananen K."/>
            <person name="Auerbach J.A."/>
            <person name="Kautto E."/>
            <person name="Blachly J.S."/>
        </authorList>
    </citation>
    <scope>NUCLEOTIDE SEQUENCE [LARGE SCALE GENOMIC DNA]</scope>
    <source>
        <strain evidence="1">B95-8</strain>
        <tissue evidence="1">Cell line</tissue>
    </source>
</reference>
<name>A0ABQ9UJ80_SAGOE</name>
<organism evidence="1 2">
    <name type="scientific">Saguinus oedipus</name>
    <name type="common">Cotton-top tamarin</name>
    <name type="synonym">Oedipomidas oedipus</name>
    <dbReference type="NCBI Taxonomy" id="9490"/>
    <lineage>
        <taxon>Eukaryota</taxon>
        <taxon>Metazoa</taxon>
        <taxon>Chordata</taxon>
        <taxon>Craniata</taxon>
        <taxon>Vertebrata</taxon>
        <taxon>Euteleostomi</taxon>
        <taxon>Mammalia</taxon>
        <taxon>Eutheria</taxon>
        <taxon>Euarchontoglires</taxon>
        <taxon>Primates</taxon>
        <taxon>Haplorrhini</taxon>
        <taxon>Platyrrhini</taxon>
        <taxon>Cebidae</taxon>
        <taxon>Callitrichinae</taxon>
        <taxon>Saguinus</taxon>
    </lineage>
</organism>
<keyword evidence="2" id="KW-1185">Reference proteome</keyword>